<comment type="similarity">
    <text evidence="1">Belongs to the free Met sulfoxide reductase family.</text>
</comment>
<organism evidence="3">
    <name type="scientific">Neisseria leonii</name>
    <dbReference type="NCBI Taxonomy" id="2995413"/>
    <lineage>
        <taxon>Bacteria</taxon>
        <taxon>Pseudomonadati</taxon>
        <taxon>Pseudomonadota</taxon>
        <taxon>Betaproteobacteria</taxon>
        <taxon>Neisseriales</taxon>
        <taxon>Neisseriaceae</taxon>
        <taxon>Neisseria</taxon>
    </lineage>
</organism>
<evidence type="ECO:0000313" key="5">
    <source>
        <dbReference type="Proteomes" id="UP001149607"/>
    </source>
</evidence>
<dbReference type="EMBL" id="CP146598">
    <property type="protein sequence ID" value="WWY02653.1"/>
    <property type="molecule type" value="Genomic_DNA"/>
</dbReference>
<evidence type="ECO:0000313" key="3">
    <source>
        <dbReference type="EMBL" id="MDD9327486.1"/>
    </source>
</evidence>
<dbReference type="PANTHER" id="PTHR21021:SF15">
    <property type="entry name" value="FREE METHIONINE-R-SULFOXIDE REDUCTASE"/>
    <property type="match status" value="1"/>
</dbReference>
<evidence type="ECO:0000256" key="1">
    <source>
        <dbReference type="ARBA" id="ARBA00038454"/>
    </source>
</evidence>
<protein>
    <submittedName>
        <fullName evidence="3">GAF domain-containing protein</fullName>
    </submittedName>
</protein>
<dbReference type="Pfam" id="PF01590">
    <property type="entry name" value="GAF"/>
    <property type="match status" value="1"/>
</dbReference>
<evidence type="ECO:0000313" key="4">
    <source>
        <dbReference type="EMBL" id="WWY02653.1"/>
    </source>
</evidence>
<name>A0A9X4E133_9NEIS</name>
<dbReference type="InterPro" id="IPR051330">
    <property type="entry name" value="Phosphatase_reg/MetRdx"/>
</dbReference>
<accession>A0A9X4E133</accession>
<dbReference type="Proteomes" id="UP001149607">
    <property type="component" value="Chromosome"/>
</dbReference>
<dbReference type="SUPFAM" id="SSF55781">
    <property type="entry name" value="GAF domain-like"/>
    <property type="match status" value="1"/>
</dbReference>
<dbReference type="GO" id="GO:0005829">
    <property type="term" value="C:cytosol"/>
    <property type="evidence" value="ECO:0007669"/>
    <property type="project" value="TreeGrafter"/>
</dbReference>
<dbReference type="InterPro" id="IPR029016">
    <property type="entry name" value="GAF-like_dom_sf"/>
</dbReference>
<dbReference type="PANTHER" id="PTHR21021">
    <property type="entry name" value="GAF/PUTATIVE CYTOSKELETAL PROTEIN"/>
    <property type="match status" value="1"/>
</dbReference>
<proteinExistence type="inferred from homology"/>
<reference evidence="3" key="1">
    <citation type="submission" date="2022-10" db="EMBL/GenBank/DDBJ databases">
        <authorList>
            <person name="Boutroux M."/>
        </authorList>
    </citation>
    <scope>NUCLEOTIDE SEQUENCE</scope>
    <source>
        <strain evidence="3">51.81</strain>
    </source>
</reference>
<dbReference type="SMART" id="SM00065">
    <property type="entry name" value="GAF"/>
    <property type="match status" value="1"/>
</dbReference>
<dbReference type="GO" id="GO:0033745">
    <property type="term" value="F:L-methionine-(R)-S-oxide reductase activity"/>
    <property type="evidence" value="ECO:0007669"/>
    <property type="project" value="TreeGrafter"/>
</dbReference>
<sequence length="161" mass="17357">MHELHISATDKTQQYAELLPQLAALLDGEPNLTANLANTASVLKQTFGWLWVGFYLVEENELVLGPFQGPPACTRIAYGRGVCGQAWQQKTTLVVADVHAHPGHIACSPLSQSEIVVPVFDRHGNVFAVLDADAEQTAVFDERDAAGLGQAAALISRLHNC</sequence>
<dbReference type="Gene3D" id="3.30.450.40">
    <property type="match status" value="1"/>
</dbReference>
<dbReference type="InterPro" id="IPR003018">
    <property type="entry name" value="GAF"/>
</dbReference>
<evidence type="ECO:0000259" key="2">
    <source>
        <dbReference type="SMART" id="SM00065"/>
    </source>
</evidence>
<reference evidence="4" key="2">
    <citation type="submission" date="2024-02" db="EMBL/GenBank/DDBJ databases">
        <title>Neisseria leonii sp. nov.</title>
        <authorList>
            <person name="Boutroux M."/>
            <person name="Favre-Rochex S."/>
            <person name="Gorgette O."/>
            <person name="Touak G."/>
            <person name="Muhle E."/>
            <person name="Chesneau O."/>
            <person name="Clermont D."/>
            <person name="Rahi P."/>
        </authorList>
    </citation>
    <scope>NUCLEOTIDE SEQUENCE</scope>
    <source>
        <strain evidence="4">51.81</strain>
    </source>
</reference>
<gene>
    <name evidence="3" type="ORF">ORY91_000885</name>
    <name evidence="4" type="ORF">V9W64_08045</name>
</gene>
<feature type="domain" description="GAF" evidence="2">
    <location>
        <begin position="31"/>
        <end position="159"/>
    </location>
</feature>
<dbReference type="AlphaFoldDB" id="A0A9X4E133"/>
<keyword evidence="5" id="KW-1185">Reference proteome</keyword>
<dbReference type="RefSeq" id="WP_274584744.1">
    <property type="nucleotide sequence ID" value="NZ_CP146598.1"/>
</dbReference>
<dbReference type="EMBL" id="JAPQFL010000002">
    <property type="protein sequence ID" value="MDD9327486.1"/>
    <property type="molecule type" value="Genomic_DNA"/>
</dbReference>
<dbReference type="FunFam" id="3.30.450.40:FF:000008">
    <property type="entry name" value="GAF domain-containing proteins"/>
    <property type="match status" value="1"/>
</dbReference>